<dbReference type="GO" id="GO:0060271">
    <property type="term" value="P:cilium assembly"/>
    <property type="evidence" value="ECO:0007669"/>
    <property type="project" value="InterPro"/>
</dbReference>
<name>A0A8J6JYX3_ELECQ</name>
<dbReference type="PANTHER" id="PTHR36170:SF1">
    <property type="entry name" value="CENTROSOMAL PROTEIN OF 89 KDA"/>
    <property type="match status" value="1"/>
</dbReference>
<sequence length="426" mass="48132">MAKLAALAQSGSSAVFYGAARVECRLRVAPPRHVPIPANQEAGIGNGPHRSPAVHGDRGSRRPSSAGKYEDAGPPGFRSALAAAILMTSLTGRTVALPQPRQKSYSENDSFYMEEMEEIEPYATARDLGVEQNWKANENRGNVSSPVMSFEFEDDDTEEQMSDIERENIEQLSERRDESVPEEPLYAVPHKDKLKKTQTTERQDVESERSSLKVSNYPVESEFHPREDMMSEGAECKVDAATESPIHHPVSEESREQTEQLARSESSLAANQRAPERPQSREDDIQLRAATQQLTSRNLELSSQVEELKQQIKTMQLKIKNLKNEKRGFKELLKNSHAGVDAAELVSLTEQAQELVDENDALKTTIHRLNVELSRYQTKYRPLSKEENLRIGGLPSRGPPLPWLLDMKYLSHCYWHMKIELMRRIT</sequence>
<dbReference type="GO" id="GO:0097539">
    <property type="term" value="C:ciliary transition fiber"/>
    <property type="evidence" value="ECO:0007669"/>
    <property type="project" value="TreeGrafter"/>
</dbReference>
<dbReference type="GO" id="GO:0005814">
    <property type="term" value="C:centriole"/>
    <property type="evidence" value="ECO:0007669"/>
    <property type="project" value="InterPro"/>
</dbReference>
<dbReference type="Proteomes" id="UP000770717">
    <property type="component" value="Unassembled WGS sequence"/>
</dbReference>
<evidence type="ECO:0000256" key="2">
    <source>
        <dbReference type="SAM" id="MobiDB-lite"/>
    </source>
</evidence>
<dbReference type="PANTHER" id="PTHR36170">
    <property type="entry name" value="CENTROSOMAL PROTEIN OF 89 KDA"/>
    <property type="match status" value="1"/>
</dbReference>
<accession>A0A8J6JYX3</accession>
<dbReference type="OrthoDB" id="6622877at2759"/>
<reference evidence="3" key="1">
    <citation type="thesis" date="2020" institute="ProQuest LLC" country="789 East Eisenhower Parkway, Ann Arbor, MI, USA">
        <title>Comparative Genomics and Chromosome Evolution.</title>
        <authorList>
            <person name="Mudd A.B."/>
        </authorList>
    </citation>
    <scope>NUCLEOTIDE SEQUENCE</scope>
    <source>
        <strain evidence="3">HN-11 Male</strain>
        <tissue evidence="3">Kidney and liver</tissue>
    </source>
</reference>
<feature type="compositionally biased region" description="Basic and acidic residues" evidence="2">
    <location>
        <begin position="163"/>
        <end position="179"/>
    </location>
</feature>
<dbReference type="GO" id="GO:0007005">
    <property type="term" value="P:mitochondrion organization"/>
    <property type="evidence" value="ECO:0007669"/>
    <property type="project" value="InterPro"/>
</dbReference>
<dbReference type="GO" id="GO:0007268">
    <property type="term" value="P:chemical synaptic transmission"/>
    <property type="evidence" value="ECO:0007669"/>
    <property type="project" value="InterPro"/>
</dbReference>
<feature type="coiled-coil region" evidence="1">
    <location>
        <begin position="291"/>
        <end position="379"/>
    </location>
</feature>
<feature type="region of interest" description="Disordered" evidence="2">
    <location>
        <begin position="34"/>
        <end position="74"/>
    </location>
</feature>
<dbReference type="InterPro" id="IPR033545">
    <property type="entry name" value="CEP89"/>
</dbReference>
<protein>
    <recommendedName>
        <fullName evidence="5">Centrosomal protein of 89 kDa</fullName>
    </recommendedName>
</protein>
<comment type="caution">
    <text evidence="3">The sequence shown here is derived from an EMBL/GenBank/DDBJ whole genome shotgun (WGS) entry which is preliminary data.</text>
</comment>
<feature type="compositionally biased region" description="Basic and acidic residues" evidence="2">
    <location>
        <begin position="221"/>
        <end position="258"/>
    </location>
</feature>
<organism evidence="3 4">
    <name type="scientific">Eleutherodactylus coqui</name>
    <name type="common">Puerto Rican coqui</name>
    <dbReference type="NCBI Taxonomy" id="57060"/>
    <lineage>
        <taxon>Eukaryota</taxon>
        <taxon>Metazoa</taxon>
        <taxon>Chordata</taxon>
        <taxon>Craniata</taxon>
        <taxon>Vertebrata</taxon>
        <taxon>Euteleostomi</taxon>
        <taxon>Amphibia</taxon>
        <taxon>Batrachia</taxon>
        <taxon>Anura</taxon>
        <taxon>Neobatrachia</taxon>
        <taxon>Hyloidea</taxon>
        <taxon>Eleutherodactylidae</taxon>
        <taxon>Eleutherodactylinae</taxon>
        <taxon>Eleutherodactylus</taxon>
        <taxon>Eleutherodactylus</taxon>
    </lineage>
</organism>
<feature type="compositionally biased region" description="Basic and acidic residues" evidence="2">
    <location>
        <begin position="198"/>
        <end position="211"/>
    </location>
</feature>
<feature type="compositionally biased region" description="Polar residues" evidence="2">
    <location>
        <begin position="259"/>
        <end position="270"/>
    </location>
</feature>
<evidence type="ECO:0000256" key="1">
    <source>
        <dbReference type="SAM" id="Coils"/>
    </source>
</evidence>
<evidence type="ECO:0008006" key="5">
    <source>
        <dbReference type="Google" id="ProtNLM"/>
    </source>
</evidence>
<keyword evidence="1" id="KW-0175">Coiled coil</keyword>
<feature type="region of interest" description="Disordered" evidence="2">
    <location>
        <begin position="153"/>
        <end position="284"/>
    </location>
</feature>
<gene>
    <name evidence="3" type="ORF">GDO78_003385</name>
</gene>
<proteinExistence type="predicted"/>
<evidence type="ECO:0000313" key="4">
    <source>
        <dbReference type="Proteomes" id="UP000770717"/>
    </source>
</evidence>
<feature type="compositionally biased region" description="Basic and acidic residues" evidence="2">
    <location>
        <begin position="274"/>
        <end position="284"/>
    </location>
</feature>
<keyword evidence="4" id="KW-1185">Reference proteome</keyword>
<dbReference type="EMBL" id="WNTK01000012">
    <property type="protein sequence ID" value="KAG9474888.1"/>
    <property type="molecule type" value="Genomic_DNA"/>
</dbReference>
<evidence type="ECO:0000313" key="3">
    <source>
        <dbReference type="EMBL" id="KAG9474888.1"/>
    </source>
</evidence>
<dbReference type="GO" id="GO:0045202">
    <property type="term" value="C:synapse"/>
    <property type="evidence" value="ECO:0007669"/>
    <property type="project" value="GOC"/>
</dbReference>
<feature type="compositionally biased region" description="Acidic residues" evidence="2">
    <location>
        <begin position="153"/>
        <end position="162"/>
    </location>
</feature>
<dbReference type="AlphaFoldDB" id="A0A8J6JYX3"/>